<accession>A0A2J0U9H9</accession>
<protein>
    <recommendedName>
        <fullName evidence="7">DNA-binding response regulator</fullName>
    </recommendedName>
</protein>
<evidence type="ECO:0000259" key="4">
    <source>
        <dbReference type="PROSITE" id="PS50110"/>
    </source>
</evidence>
<dbReference type="OrthoDB" id="4313922at2"/>
<dbReference type="Pfam" id="PF00196">
    <property type="entry name" value="GerE"/>
    <property type="match status" value="1"/>
</dbReference>
<feature type="domain" description="Response regulatory" evidence="4">
    <location>
        <begin position="34"/>
        <end position="154"/>
    </location>
</feature>
<evidence type="ECO:0000256" key="2">
    <source>
        <dbReference type="PROSITE-ProRule" id="PRU00169"/>
    </source>
</evidence>
<dbReference type="InterPro" id="IPR011006">
    <property type="entry name" value="CheY-like_superfamily"/>
</dbReference>
<dbReference type="EMBL" id="NEQV01000005">
    <property type="protein sequence ID" value="PJL25970.1"/>
    <property type="molecule type" value="Genomic_DNA"/>
</dbReference>
<dbReference type="InterPro" id="IPR016032">
    <property type="entry name" value="Sig_transdc_resp-reg_C-effctor"/>
</dbReference>
<dbReference type="PROSITE" id="PS50043">
    <property type="entry name" value="HTH_LUXR_2"/>
    <property type="match status" value="1"/>
</dbReference>
<dbReference type="GO" id="GO:0003677">
    <property type="term" value="F:DNA binding"/>
    <property type="evidence" value="ECO:0007669"/>
    <property type="project" value="UniProtKB-KW"/>
</dbReference>
<dbReference type="InterPro" id="IPR051015">
    <property type="entry name" value="EvgA-like"/>
</dbReference>
<dbReference type="SUPFAM" id="SSF52172">
    <property type="entry name" value="CheY-like"/>
    <property type="match status" value="1"/>
</dbReference>
<dbReference type="PROSITE" id="PS00622">
    <property type="entry name" value="HTH_LUXR_1"/>
    <property type="match status" value="1"/>
</dbReference>
<reference evidence="5 6" key="1">
    <citation type="journal article" date="2017" name="Front. Microbiol.">
        <title>Double-Face Meets the Bacterial World: The Opportunistic Pathogen Stenotrophomonas maltophilia.</title>
        <authorList>
            <person name="Lira F."/>
            <person name="Berg G."/>
            <person name="Martinez J.L."/>
        </authorList>
    </citation>
    <scope>NUCLEOTIDE SEQUENCE [LARGE SCALE GENOMIC DNA]</scope>
    <source>
        <strain evidence="5 6">EA1</strain>
    </source>
</reference>
<dbReference type="PROSITE" id="PS50110">
    <property type="entry name" value="RESPONSE_REGULATORY"/>
    <property type="match status" value="1"/>
</dbReference>
<dbReference type="Gene3D" id="3.40.50.2300">
    <property type="match status" value="1"/>
</dbReference>
<dbReference type="InterPro" id="IPR001789">
    <property type="entry name" value="Sig_transdc_resp-reg_receiver"/>
</dbReference>
<dbReference type="PRINTS" id="PR00038">
    <property type="entry name" value="HTHLUXR"/>
</dbReference>
<dbReference type="PANTHER" id="PTHR45566:SF1">
    <property type="entry name" value="HTH-TYPE TRANSCRIPTIONAL REGULATOR YHJB-RELATED"/>
    <property type="match status" value="1"/>
</dbReference>
<evidence type="ECO:0000259" key="3">
    <source>
        <dbReference type="PROSITE" id="PS50043"/>
    </source>
</evidence>
<sequence>MACSRGCCAPVLRALHRGERLQGSGSQTNATARTVVVADEHAVFVLGMVSSLRMLPQVAVTGQTTRRAVLLELVEQQQPDMVITGYTLQVEGGTPPSRAPIADIGRLSPSTRIIVITSQPSDALHRRILRAGAHLVQDKTCPINTLIRGVIDTLKGGAATAGGNQRPVIVGTSALSACEQQVLRLYLSGMNVTAIATRLQRSKKTISAQKISAMKKLGVSSNQELVLLATSFPLPEWPEGGGF</sequence>
<dbReference type="CDD" id="cd06170">
    <property type="entry name" value="LuxR_C_like"/>
    <property type="match status" value="1"/>
</dbReference>
<proteinExistence type="predicted"/>
<dbReference type="PANTHER" id="PTHR45566">
    <property type="entry name" value="HTH-TYPE TRANSCRIPTIONAL REGULATOR YHJB-RELATED"/>
    <property type="match status" value="1"/>
</dbReference>
<dbReference type="GO" id="GO:0000160">
    <property type="term" value="P:phosphorelay signal transduction system"/>
    <property type="evidence" value="ECO:0007669"/>
    <property type="project" value="InterPro"/>
</dbReference>
<dbReference type="Gene3D" id="1.10.10.10">
    <property type="entry name" value="Winged helix-like DNA-binding domain superfamily/Winged helix DNA-binding domain"/>
    <property type="match status" value="1"/>
</dbReference>
<evidence type="ECO:0008006" key="7">
    <source>
        <dbReference type="Google" id="ProtNLM"/>
    </source>
</evidence>
<evidence type="ECO:0000313" key="6">
    <source>
        <dbReference type="Proteomes" id="UP000230167"/>
    </source>
</evidence>
<dbReference type="InterPro" id="IPR036388">
    <property type="entry name" value="WH-like_DNA-bd_sf"/>
</dbReference>
<feature type="domain" description="HTH luxR-type" evidence="3">
    <location>
        <begin position="168"/>
        <end position="233"/>
    </location>
</feature>
<dbReference type="SUPFAM" id="SSF46894">
    <property type="entry name" value="C-terminal effector domain of the bipartite response regulators"/>
    <property type="match status" value="1"/>
</dbReference>
<dbReference type="AlphaFoldDB" id="A0A2J0U9H9"/>
<name>A0A2J0U9H9_STEMA</name>
<comment type="caution">
    <text evidence="2">Lacks conserved residue(s) required for the propagation of feature annotation.</text>
</comment>
<keyword evidence="1" id="KW-0238">DNA-binding</keyword>
<organism evidence="5 6">
    <name type="scientific">Stenotrophomonas maltophilia</name>
    <name type="common">Pseudomonas maltophilia</name>
    <name type="synonym">Xanthomonas maltophilia</name>
    <dbReference type="NCBI Taxonomy" id="40324"/>
    <lineage>
        <taxon>Bacteria</taxon>
        <taxon>Pseudomonadati</taxon>
        <taxon>Pseudomonadota</taxon>
        <taxon>Gammaproteobacteria</taxon>
        <taxon>Lysobacterales</taxon>
        <taxon>Lysobacteraceae</taxon>
        <taxon>Stenotrophomonas</taxon>
        <taxon>Stenotrophomonas maltophilia group</taxon>
    </lineage>
</organism>
<dbReference type="GO" id="GO:0006355">
    <property type="term" value="P:regulation of DNA-templated transcription"/>
    <property type="evidence" value="ECO:0007669"/>
    <property type="project" value="InterPro"/>
</dbReference>
<dbReference type="SMART" id="SM00421">
    <property type="entry name" value="HTH_LUXR"/>
    <property type="match status" value="1"/>
</dbReference>
<gene>
    <name evidence="5" type="ORF">B9Y64_15725</name>
</gene>
<dbReference type="Proteomes" id="UP000230167">
    <property type="component" value="Unassembled WGS sequence"/>
</dbReference>
<evidence type="ECO:0000313" key="5">
    <source>
        <dbReference type="EMBL" id="PJL25970.1"/>
    </source>
</evidence>
<comment type="caution">
    <text evidence="5">The sequence shown here is derived from an EMBL/GenBank/DDBJ whole genome shotgun (WGS) entry which is preliminary data.</text>
</comment>
<evidence type="ECO:0000256" key="1">
    <source>
        <dbReference type="ARBA" id="ARBA00023125"/>
    </source>
</evidence>
<dbReference type="InterPro" id="IPR000792">
    <property type="entry name" value="Tscrpt_reg_LuxR_C"/>
</dbReference>